<feature type="domain" description="CheR-type methyltransferase" evidence="6">
    <location>
        <begin position="1"/>
        <end position="176"/>
    </location>
</feature>
<accession>A0A0W7YSB0</accession>
<evidence type="ECO:0000256" key="5">
    <source>
        <dbReference type="ARBA" id="ARBA00022691"/>
    </source>
</evidence>
<dbReference type="PANTHER" id="PTHR24422:SF26">
    <property type="entry name" value="CHEMOTAXIS PROTEIN METHYLTRANSFERASE"/>
    <property type="match status" value="1"/>
</dbReference>
<evidence type="ECO:0000256" key="4">
    <source>
        <dbReference type="ARBA" id="ARBA00022679"/>
    </source>
</evidence>
<comment type="caution">
    <text evidence="7">The sequence shown here is derived from an EMBL/GenBank/DDBJ whole genome shotgun (WGS) entry which is preliminary data.</text>
</comment>
<dbReference type="Pfam" id="PF01739">
    <property type="entry name" value="CheR"/>
    <property type="match status" value="1"/>
</dbReference>
<sequence>MSLHISHAEFLDYQAFVYEHTGISMHEGKKALICGRLSKRLQYHQINSYAEYFALIQSPQGASERQICIDLLTTNETYFFREPKHFEWLAQYVQQLPPGEQPLRVWSAASSSGEEAYSIAMTLAEHCKQPWRVLGSDISTRVLERAWTGHYHLERARNISPAYLKKYCLRGTGSRI</sequence>
<dbReference type="InterPro" id="IPR000780">
    <property type="entry name" value="CheR_MeTrfase"/>
</dbReference>
<dbReference type="SUPFAM" id="SSF53335">
    <property type="entry name" value="S-adenosyl-L-methionine-dependent methyltransferases"/>
    <property type="match status" value="1"/>
</dbReference>
<dbReference type="SUPFAM" id="SSF47757">
    <property type="entry name" value="Chemotaxis receptor methyltransferase CheR, N-terminal domain"/>
    <property type="match status" value="1"/>
</dbReference>
<dbReference type="InterPro" id="IPR036804">
    <property type="entry name" value="CheR_N_sf"/>
</dbReference>
<dbReference type="AlphaFoldDB" id="A0A0W7YSB0"/>
<evidence type="ECO:0000256" key="3">
    <source>
        <dbReference type="ARBA" id="ARBA00022603"/>
    </source>
</evidence>
<dbReference type="Proteomes" id="UP000053300">
    <property type="component" value="Unassembled WGS sequence"/>
</dbReference>
<proteinExistence type="predicted"/>
<dbReference type="InterPro" id="IPR022642">
    <property type="entry name" value="CheR_C"/>
</dbReference>
<dbReference type="Gene3D" id="3.40.50.150">
    <property type="entry name" value="Vaccinia Virus protein VP39"/>
    <property type="match status" value="1"/>
</dbReference>
<evidence type="ECO:0000313" key="8">
    <source>
        <dbReference type="Proteomes" id="UP000053300"/>
    </source>
</evidence>
<comment type="catalytic activity">
    <reaction evidence="1">
        <text>L-glutamyl-[protein] + S-adenosyl-L-methionine = [protein]-L-glutamate 5-O-methyl ester + S-adenosyl-L-homocysteine</text>
        <dbReference type="Rhea" id="RHEA:24452"/>
        <dbReference type="Rhea" id="RHEA-COMP:10208"/>
        <dbReference type="Rhea" id="RHEA-COMP:10311"/>
        <dbReference type="ChEBI" id="CHEBI:29973"/>
        <dbReference type="ChEBI" id="CHEBI:57856"/>
        <dbReference type="ChEBI" id="CHEBI:59789"/>
        <dbReference type="ChEBI" id="CHEBI:82795"/>
        <dbReference type="EC" id="2.1.1.80"/>
    </reaction>
</comment>
<evidence type="ECO:0000256" key="1">
    <source>
        <dbReference type="ARBA" id="ARBA00001541"/>
    </source>
</evidence>
<keyword evidence="4" id="KW-0808">Transferase</keyword>
<protein>
    <recommendedName>
        <fullName evidence="2">protein-glutamate O-methyltransferase</fullName>
        <ecNumber evidence="2">2.1.1.80</ecNumber>
    </recommendedName>
</protein>
<dbReference type="EC" id="2.1.1.80" evidence="2"/>
<evidence type="ECO:0000313" key="7">
    <source>
        <dbReference type="EMBL" id="KUF37975.1"/>
    </source>
</evidence>
<organism evidence="7 8">
    <name type="scientific">Comamonas kerstersii</name>
    <dbReference type="NCBI Taxonomy" id="225992"/>
    <lineage>
        <taxon>Bacteria</taxon>
        <taxon>Pseudomonadati</taxon>
        <taxon>Pseudomonadota</taxon>
        <taxon>Betaproteobacteria</taxon>
        <taxon>Burkholderiales</taxon>
        <taxon>Comamonadaceae</taxon>
        <taxon>Comamonas</taxon>
    </lineage>
</organism>
<evidence type="ECO:0000259" key="6">
    <source>
        <dbReference type="PROSITE" id="PS50123"/>
    </source>
</evidence>
<dbReference type="PROSITE" id="PS50123">
    <property type="entry name" value="CHER"/>
    <property type="match status" value="1"/>
</dbReference>
<dbReference type="InterPro" id="IPR022641">
    <property type="entry name" value="CheR_N"/>
</dbReference>
<reference evidence="7 8" key="1">
    <citation type="submission" date="2015-12" db="EMBL/GenBank/DDBJ databases">
        <title>Complete genome sequence of a multi-drug resistant strain Acidovorax sp. 12322-1.</title>
        <authorList>
            <person name="Ming D."/>
            <person name="Wang M."/>
            <person name="Hu S."/>
            <person name="Zhou Y."/>
            <person name="Jiang T."/>
        </authorList>
    </citation>
    <scope>NUCLEOTIDE SEQUENCE [LARGE SCALE GENOMIC DNA]</scope>
    <source>
        <strain evidence="7 8">12322-1</strain>
    </source>
</reference>
<dbReference type="InterPro" id="IPR029063">
    <property type="entry name" value="SAM-dependent_MTases_sf"/>
</dbReference>
<dbReference type="STRING" id="225992.B5M06_13000"/>
<dbReference type="InterPro" id="IPR050903">
    <property type="entry name" value="Bact_Chemotaxis_MeTrfase"/>
</dbReference>
<keyword evidence="8" id="KW-1185">Reference proteome</keyword>
<dbReference type="SMART" id="SM00138">
    <property type="entry name" value="MeTrc"/>
    <property type="match status" value="1"/>
</dbReference>
<evidence type="ECO:0000256" key="2">
    <source>
        <dbReference type="ARBA" id="ARBA00012534"/>
    </source>
</evidence>
<dbReference type="GO" id="GO:0032259">
    <property type="term" value="P:methylation"/>
    <property type="evidence" value="ECO:0007669"/>
    <property type="project" value="UniProtKB-KW"/>
</dbReference>
<dbReference type="RefSeq" id="WP_058880583.1">
    <property type="nucleotide sequence ID" value="NZ_CAUCIF010000011.1"/>
</dbReference>
<dbReference type="PANTHER" id="PTHR24422">
    <property type="entry name" value="CHEMOTAXIS PROTEIN METHYLTRANSFERASE"/>
    <property type="match status" value="1"/>
</dbReference>
<keyword evidence="5" id="KW-0949">S-adenosyl-L-methionine</keyword>
<accession>A0A1V3TGS4</accession>
<name>A0A0W7YSB0_9BURK</name>
<gene>
    <name evidence="7" type="ORF">AS359_04515</name>
</gene>
<dbReference type="PRINTS" id="PR00996">
    <property type="entry name" value="CHERMTFRASE"/>
</dbReference>
<dbReference type="EMBL" id="LPXH01000041">
    <property type="protein sequence ID" value="KUF37975.1"/>
    <property type="molecule type" value="Genomic_DNA"/>
</dbReference>
<dbReference type="Gene3D" id="1.10.155.10">
    <property type="entry name" value="Chemotaxis receptor methyltransferase CheR, N-terminal domain"/>
    <property type="match status" value="1"/>
</dbReference>
<keyword evidence="3" id="KW-0489">Methyltransferase</keyword>
<dbReference type="Pfam" id="PF03705">
    <property type="entry name" value="CheR_N"/>
    <property type="match status" value="1"/>
</dbReference>
<dbReference type="GO" id="GO:0008983">
    <property type="term" value="F:protein-glutamate O-methyltransferase activity"/>
    <property type="evidence" value="ECO:0007669"/>
    <property type="project" value="UniProtKB-EC"/>
</dbReference>